<dbReference type="SUPFAM" id="SSF52821">
    <property type="entry name" value="Rhodanese/Cell cycle control phosphatase"/>
    <property type="match status" value="1"/>
</dbReference>
<proteinExistence type="predicted"/>
<feature type="domain" description="Rhodanese" evidence="1">
    <location>
        <begin position="16"/>
        <end position="96"/>
    </location>
</feature>
<sequence length="99" mass="11315">MYKKITPEEVAKRIESGKEINVIDVREKEEVEQGMIPGATHIPLGDLPNQYTRLDNNKEYILVCRSGKRSGKACEFLSEKSMNVKNMTGGMLAWEKERK</sequence>
<dbReference type="Pfam" id="PF00581">
    <property type="entry name" value="Rhodanese"/>
    <property type="match status" value="1"/>
</dbReference>
<dbReference type="PROSITE" id="PS50206">
    <property type="entry name" value="RHODANESE_3"/>
    <property type="match status" value="1"/>
</dbReference>
<name>A0ABT8HRF0_9BACL</name>
<evidence type="ECO:0000313" key="2">
    <source>
        <dbReference type="EMBL" id="MDN4523348.1"/>
    </source>
</evidence>
<dbReference type="InterPro" id="IPR050229">
    <property type="entry name" value="GlpE_sulfurtransferase"/>
</dbReference>
<keyword evidence="3" id="KW-1185">Reference proteome</keyword>
<organism evidence="2 3">
    <name type="scientific">Fictibacillus fluitans</name>
    <dbReference type="NCBI Taxonomy" id="3058422"/>
    <lineage>
        <taxon>Bacteria</taxon>
        <taxon>Bacillati</taxon>
        <taxon>Bacillota</taxon>
        <taxon>Bacilli</taxon>
        <taxon>Bacillales</taxon>
        <taxon>Fictibacillaceae</taxon>
        <taxon>Fictibacillus</taxon>
    </lineage>
</organism>
<dbReference type="PANTHER" id="PTHR43031">
    <property type="entry name" value="FAD-DEPENDENT OXIDOREDUCTASE"/>
    <property type="match status" value="1"/>
</dbReference>
<dbReference type="InterPro" id="IPR036873">
    <property type="entry name" value="Rhodanese-like_dom_sf"/>
</dbReference>
<protein>
    <submittedName>
        <fullName evidence="2">Rhodanese-like domain-containing protein</fullName>
    </submittedName>
</protein>
<evidence type="ECO:0000259" key="1">
    <source>
        <dbReference type="PROSITE" id="PS50206"/>
    </source>
</evidence>
<comment type="caution">
    <text evidence="2">The sequence shown here is derived from an EMBL/GenBank/DDBJ whole genome shotgun (WGS) entry which is preliminary data.</text>
</comment>
<accession>A0ABT8HRF0</accession>
<evidence type="ECO:0000313" key="3">
    <source>
        <dbReference type="Proteomes" id="UP001172721"/>
    </source>
</evidence>
<dbReference type="RefSeq" id="WP_301164394.1">
    <property type="nucleotide sequence ID" value="NZ_JAUHTR010000001.1"/>
</dbReference>
<dbReference type="InterPro" id="IPR001763">
    <property type="entry name" value="Rhodanese-like_dom"/>
</dbReference>
<dbReference type="SMART" id="SM00450">
    <property type="entry name" value="RHOD"/>
    <property type="match status" value="1"/>
</dbReference>
<dbReference type="CDD" id="cd00158">
    <property type="entry name" value="RHOD"/>
    <property type="match status" value="1"/>
</dbReference>
<dbReference type="Proteomes" id="UP001172721">
    <property type="component" value="Unassembled WGS sequence"/>
</dbReference>
<dbReference type="Gene3D" id="3.40.250.10">
    <property type="entry name" value="Rhodanese-like domain"/>
    <property type="match status" value="1"/>
</dbReference>
<gene>
    <name evidence="2" type="ORF">QYB97_02640</name>
</gene>
<dbReference type="PANTHER" id="PTHR43031:SF17">
    <property type="entry name" value="SULFURTRANSFERASE YTWF-RELATED"/>
    <property type="match status" value="1"/>
</dbReference>
<reference evidence="2" key="1">
    <citation type="submission" date="2023-07" db="EMBL/GenBank/DDBJ databases">
        <title>Fictibacillus sp. isolated from freshwater pond.</title>
        <authorList>
            <person name="Kirdat K."/>
            <person name="Bhat A."/>
            <person name="Mourya A."/>
            <person name="Yadav A."/>
        </authorList>
    </citation>
    <scope>NUCLEOTIDE SEQUENCE</scope>
    <source>
        <strain evidence="2">NE201</strain>
    </source>
</reference>
<dbReference type="EMBL" id="JAUHTR010000001">
    <property type="protein sequence ID" value="MDN4523348.1"/>
    <property type="molecule type" value="Genomic_DNA"/>
</dbReference>